<dbReference type="AlphaFoldDB" id="A0A5B7HFU5"/>
<accession>A0A5B7HFU5</accession>
<comment type="caution">
    <text evidence="2">The sequence shown here is derived from an EMBL/GenBank/DDBJ whole genome shotgun (WGS) entry which is preliminary data.</text>
</comment>
<evidence type="ECO:0000256" key="1">
    <source>
        <dbReference type="SAM" id="MobiDB-lite"/>
    </source>
</evidence>
<dbReference type="OrthoDB" id="442428at2759"/>
<proteinExistence type="predicted"/>
<reference evidence="2 3" key="1">
    <citation type="submission" date="2019-05" db="EMBL/GenBank/DDBJ databases">
        <title>Another draft genome of Portunus trituberculatus and its Hox gene families provides insights of decapod evolution.</title>
        <authorList>
            <person name="Jeong J.-H."/>
            <person name="Song I."/>
            <person name="Kim S."/>
            <person name="Choi T."/>
            <person name="Kim D."/>
            <person name="Ryu S."/>
            <person name="Kim W."/>
        </authorList>
    </citation>
    <scope>NUCLEOTIDE SEQUENCE [LARGE SCALE GENOMIC DNA]</scope>
    <source>
        <tissue evidence="2">Muscle</tissue>
    </source>
</reference>
<dbReference type="Proteomes" id="UP000324222">
    <property type="component" value="Unassembled WGS sequence"/>
</dbReference>
<name>A0A5B7HFU5_PORTR</name>
<dbReference type="EMBL" id="VSRR010026777">
    <property type="protein sequence ID" value="MPC67798.1"/>
    <property type="molecule type" value="Genomic_DNA"/>
</dbReference>
<evidence type="ECO:0000313" key="3">
    <source>
        <dbReference type="Proteomes" id="UP000324222"/>
    </source>
</evidence>
<sequence>MNRLVANKIENRYEKIKKMGFGVSKCICAEVGSDKEALDGGEQKRSKFGFSPHKKHHTPSMSKVERGGCLLTILPPSLSHSLSLSHLLFHVFVIYVFYT</sequence>
<evidence type="ECO:0000313" key="2">
    <source>
        <dbReference type="EMBL" id="MPC67798.1"/>
    </source>
</evidence>
<organism evidence="2 3">
    <name type="scientific">Portunus trituberculatus</name>
    <name type="common">Swimming crab</name>
    <name type="synonym">Neptunus trituberculatus</name>
    <dbReference type="NCBI Taxonomy" id="210409"/>
    <lineage>
        <taxon>Eukaryota</taxon>
        <taxon>Metazoa</taxon>
        <taxon>Ecdysozoa</taxon>
        <taxon>Arthropoda</taxon>
        <taxon>Crustacea</taxon>
        <taxon>Multicrustacea</taxon>
        <taxon>Malacostraca</taxon>
        <taxon>Eumalacostraca</taxon>
        <taxon>Eucarida</taxon>
        <taxon>Decapoda</taxon>
        <taxon>Pleocyemata</taxon>
        <taxon>Brachyura</taxon>
        <taxon>Eubrachyura</taxon>
        <taxon>Portunoidea</taxon>
        <taxon>Portunidae</taxon>
        <taxon>Portuninae</taxon>
        <taxon>Portunus</taxon>
    </lineage>
</organism>
<feature type="region of interest" description="Disordered" evidence="1">
    <location>
        <begin position="43"/>
        <end position="62"/>
    </location>
</feature>
<keyword evidence="3" id="KW-1185">Reference proteome</keyword>
<gene>
    <name evidence="2" type="ORF">E2C01_061982</name>
</gene>
<protein>
    <submittedName>
        <fullName evidence="2">Uncharacterized protein</fullName>
    </submittedName>
</protein>